<keyword evidence="2" id="KW-1185">Reference proteome</keyword>
<reference evidence="1 2" key="1">
    <citation type="submission" date="2020-10" db="EMBL/GenBank/DDBJ databases">
        <title>Phylogeny of dyella-like bacteria.</title>
        <authorList>
            <person name="Fu J."/>
        </authorList>
    </citation>
    <scope>NUCLEOTIDE SEQUENCE [LARGE SCALE GENOMIC DNA]</scope>
    <source>
        <strain evidence="1 2">THG-B117</strain>
    </source>
</reference>
<dbReference type="EMBL" id="JADIKC010000009">
    <property type="protein sequence ID" value="MBM7123080.1"/>
    <property type="molecule type" value="Genomic_DNA"/>
</dbReference>
<sequence>MPSPWIDLLSLHGYLTDIKLLQRLATRPATPAPREPGSESKLLSIAKQVARSTRLCLGIGDGVSRSQ</sequence>
<gene>
    <name evidence="1" type="ORF">ISP20_18075</name>
</gene>
<evidence type="ECO:0000313" key="1">
    <source>
        <dbReference type="EMBL" id="MBM7123080.1"/>
    </source>
</evidence>
<accession>A0ABS2JW87</accession>
<organism evidence="1 2">
    <name type="scientific">Dyella kyungheensis</name>
    <dbReference type="NCBI Taxonomy" id="1242174"/>
    <lineage>
        <taxon>Bacteria</taxon>
        <taxon>Pseudomonadati</taxon>
        <taxon>Pseudomonadota</taxon>
        <taxon>Gammaproteobacteria</taxon>
        <taxon>Lysobacterales</taxon>
        <taxon>Rhodanobacteraceae</taxon>
        <taxon>Dyella</taxon>
    </lineage>
</organism>
<dbReference type="RefSeq" id="WP_204637532.1">
    <property type="nucleotide sequence ID" value="NZ_CP183983.1"/>
</dbReference>
<proteinExistence type="predicted"/>
<dbReference type="Proteomes" id="UP001430065">
    <property type="component" value="Unassembled WGS sequence"/>
</dbReference>
<protein>
    <submittedName>
        <fullName evidence="1">Uncharacterized protein</fullName>
    </submittedName>
</protein>
<comment type="caution">
    <text evidence="1">The sequence shown here is derived from an EMBL/GenBank/DDBJ whole genome shotgun (WGS) entry which is preliminary data.</text>
</comment>
<name>A0ABS2JW87_9GAMM</name>
<evidence type="ECO:0000313" key="2">
    <source>
        <dbReference type="Proteomes" id="UP001430065"/>
    </source>
</evidence>